<protein>
    <submittedName>
        <fullName evidence="2">Alcohol dehydrogenase, putative</fullName>
    </submittedName>
</protein>
<dbReference type="Proteomes" id="UP000002499">
    <property type="component" value="Unassembled WGS sequence"/>
</dbReference>
<dbReference type="KEGG" id="maw:19247113"/>
<keyword evidence="3" id="KW-1185">Reference proteome</keyword>
<accession>E9DYV4</accession>
<proteinExistence type="predicted"/>
<gene>
    <name evidence="2" type="ORF">MAC_02802</name>
</gene>
<dbReference type="OrthoDB" id="3509362at2759"/>
<dbReference type="HOGENOM" id="CLU_026673_16_5_1"/>
<evidence type="ECO:0000313" key="2">
    <source>
        <dbReference type="EMBL" id="EFY91131.1"/>
    </source>
</evidence>
<reference evidence="2 3" key="1">
    <citation type="journal article" date="2011" name="PLoS Genet.">
        <title>Genome sequencing and comparative transcriptomics of the model entomopathogenic fungi Metarhizium anisopliae and M. acridum.</title>
        <authorList>
            <person name="Gao Q."/>
            <person name="Jin K."/>
            <person name="Ying S.H."/>
            <person name="Zhang Y."/>
            <person name="Xiao G."/>
            <person name="Shang Y."/>
            <person name="Duan Z."/>
            <person name="Hu X."/>
            <person name="Xie X.Q."/>
            <person name="Zhou G."/>
            <person name="Peng G."/>
            <person name="Luo Z."/>
            <person name="Huang W."/>
            <person name="Wang B."/>
            <person name="Fang W."/>
            <person name="Wang S."/>
            <person name="Zhong Y."/>
            <person name="Ma L.J."/>
            <person name="St Leger R.J."/>
            <person name="Zhao G.P."/>
            <person name="Pei Y."/>
            <person name="Feng M.G."/>
            <person name="Xia Y."/>
            <person name="Wang C."/>
        </authorList>
    </citation>
    <scope>NUCLEOTIDE SEQUENCE [LARGE SCALE GENOMIC DNA]</scope>
    <source>
        <strain evidence="2 3">CQMa 102</strain>
    </source>
</reference>
<dbReference type="PANTHER" id="PTHR45348:SF2">
    <property type="entry name" value="ZINC-TYPE ALCOHOL DEHYDROGENASE-LIKE PROTEIN C2E1P3.01"/>
    <property type="match status" value="1"/>
</dbReference>
<dbReference type="InParanoid" id="E9DYV4"/>
<dbReference type="eggNOG" id="KOG1198">
    <property type="taxonomic scope" value="Eukaryota"/>
</dbReference>
<dbReference type="PANTHER" id="PTHR45348">
    <property type="entry name" value="HYPOTHETICAL OXIDOREDUCTASE (EUROFUNG)"/>
    <property type="match status" value="1"/>
</dbReference>
<dbReference type="Gene3D" id="3.40.50.720">
    <property type="entry name" value="NAD(P)-binding Rossmann-like Domain"/>
    <property type="match status" value="1"/>
</dbReference>
<name>E9DYV4_METAQ</name>
<evidence type="ECO:0000256" key="1">
    <source>
        <dbReference type="ARBA" id="ARBA00023002"/>
    </source>
</evidence>
<dbReference type="GO" id="GO:0016651">
    <property type="term" value="F:oxidoreductase activity, acting on NAD(P)H"/>
    <property type="evidence" value="ECO:0007669"/>
    <property type="project" value="InterPro"/>
</dbReference>
<dbReference type="GeneID" id="19247113"/>
<dbReference type="OMA" id="RKFEGWS"/>
<dbReference type="InterPro" id="IPR036291">
    <property type="entry name" value="NAD(P)-bd_dom_sf"/>
</dbReference>
<dbReference type="InterPro" id="IPR047122">
    <property type="entry name" value="Trans-enoyl_RdTase-like"/>
</dbReference>
<evidence type="ECO:0000313" key="3">
    <source>
        <dbReference type="Proteomes" id="UP000002499"/>
    </source>
</evidence>
<dbReference type="SUPFAM" id="SSF51735">
    <property type="entry name" value="NAD(P)-binding Rossmann-fold domains"/>
    <property type="match status" value="1"/>
</dbReference>
<keyword evidence="1" id="KW-0560">Oxidoreductase</keyword>
<dbReference type="Gene3D" id="3.90.180.10">
    <property type="entry name" value="Medium-chain alcohol dehydrogenases, catalytic domain"/>
    <property type="match status" value="1"/>
</dbReference>
<dbReference type="EMBL" id="GL698484">
    <property type="protein sequence ID" value="EFY91131.1"/>
    <property type="molecule type" value="Genomic_DNA"/>
</dbReference>
<dbReference type="AlphaFoldDB" id="E9DYV4"/>
<organism evidence="3">
    <name type="scientific">Metarhizium acridum (strain CQMa 102)</name>
    <dbReference type="NCBI Taxonomy" id="655827"/>
    <lineage>
        <taxon>Eukaryota</taxon>
        <taxon>Fungi</taxon>
        <taxon>Dikarya</taxon>
        <taxon>Ascomycota</taxon>
        <taxon>Pezizomycotina</taxon>
        <taxon>Sordariomycetes</taxon>
        <taxon>Hypocreomycetidae</taxon>
        <taxon>Hypocreales</taxon>
        <taxon>Clavicipitaceae</taxon>
        <taxon>Metarhizium</taxon>
    </lineage>
</organism>
<sequence>MTSNKAAYIKTRHAPVELEATEMWFPNMVKFKTASENKSGAWQQYAIGLEENLVRLAPETSLEVGSGVIANLATVVSALTLHMGCLSKPPVAGRPEPNGKSIFVYGGEICHGYHVVTTSSPRIRELVEQRKATHIIDHTRPREDLVREILAHGPYEGIFGSTATSEATQLMGELLRDTGGLIFSTGPTLEDDALPDNVRNKWAGYSDILVSEAANQGLRDWYLRSYLPAALKSGEVWPSPAVKLEGGLASVQRALDLMFEGKVSGSKLVVDPWD</sequence>